<dbReference type="RefSeq" id="WP_125243960.1">
    <property type="nucleotide sequence ID" value="NZ_RSED01000010.1"/>
</dbReference>
<organism evidence="2 3">
    <name type="scientific">Aquabacterium soli</name>
    <dbReference type="NCBI Taxonomy" id="2493092"/>
    <lineage>
        <taxon>Bacteria</taxon>
        <taxon>Pseudomonadati</taxon>
        <taxon>Pseudomonadota</taxon>
        <taxon>Betaproteobacteria</taxon>
        <taxon>Burkholderiales</taxon>
        <taxon>Aquabacterium</taxon>
    </lineage>
</organism>
<dbReference type="InterPro" id="IPR052186">
    <property type="entry name" value="Hydantoin_racemase-like"/>
</dbReference>
<dbReference type="InterPro" id="IPR053714">
    <property type="entry name" value="Iso_Racemase_Enz_sf"/>
</dbReference>
<name>A0A426VA06_9BURK</name>
<dbReference type="InterPro" id="IPR015942">
    <property type="entry name" value="Asp/Glu/hydantoin_racemase"/>
</dbReference>
<dbReference type="PANTHER" id="PTHR28047:SF5">
    <property type="entry name" value="PROTEIN DCG1"/>
    <property type="match status" value="1"/>
</dbReference>
<comment type="similarity">
    <text evidence="1">Belongs to the HyuE racemase family.</text>
</comment>
<reference evidence="2 3" key="1">
    <citation type="submission" date="2018-12" db="EMBL/GenBank/DDBJ databases">
        <title>The whole draft genome of Aquabacterium sp. SJQ9.</title>
        <authorList>
            <person name="Sun L."/>
            <person name="Gao X."/>
            <person name="Chen W."/>
            <person name="Huang K."/>
        </authorList>
    </citation>
    <scope>NUCLEOTIDE SEQUENCE [LARGE SCALE GENOMIC DNA]</scope>
    <source>
        <strain evidence="2 3">SJQ9</strain>
    </source>
</reference>
<accession>A0A426VA06</accession>
<dbReference type="EMBL" id="RSED01000010">
    <property type="protein sequence ID" value="RRS03755.1"/>
    <property type="molecule type" value="Genomic_DNA"/>
</dbReference>
<evidence type="ECO:0000313" key="3">
    <source>
        <dbReference type="Proteomes" id="UP000269265"/>
    </source>
</evidence>
<dbReference type="Proteomes" id="UP000269265">
    <property type="component" value="Unassembled WGS sequence"/>
</dbReference>
<gene>
    <name evidence="2" type="ORF">EIP75_14330</name>
</gene>
<dbReference type="AlphaFoldDB" id="A0A426VA06"/>
<evidence type="ECO:0000313" key="2">
    <source>
        <dbReference type="EMBL" id="RRS03755.1"/>
    </source>
</evidence>
<comment type="caution">
    <text evidence="2">The sequence shown here is derived from an EMBL/GenBank/DDBJ whole genome shotgun (WGS) entry which is preliminary data.</text>
</comment>
<evidence type="ECO:0000256" key="1">
    <source>
        <dbReference type="ARBA" id="ARBA00038414"/>
    </source>
</evidence>
<dbReference type="Pfam" id="PF01177">
    <property type="entry name" value="Asp_Glu_race"/>
    <property type="match status" value="1"/>
</dbReference>
<proteinExistence type="inferred from homology"/>
<dbReference type="OrthoDB" id="9791723at2"/>
<dbReference type="GO" id="GO:0047661">
    <property type="term" value="F:amino-acid racemase activity"/>
    <property type="evidence" value="ECO:0007669"/>
    <property type="project" value="InterPro"/>
</dbReference>
<dbReference type="PANTHER" id="PTHR28047">
    <property type="entry name" value="PROTEIN DCG1"/>
    <property type="match status" value="1"/>
</dbReference>
<keyword evidence="3" id="KW-1185">Reference proteome</keyword>
<protein>
    <submittedName>
        <fullName evidence="2">Asp/Glu racemase</fullName>
    </submittedName>
</protein>
<dbReference type="Gene3D" id="3.40.50.12500">
    <property type="match status" value="1"/>
</dbReference>
<sequence length="235" mass="23979">MSHVLLINPNTSTEVTVRLLDQLRPWCPPGAELVGLTAGFGEPYIATEAAYVVAGHAVLEAFHHHVDEHGLPRAVLVGCFGDPAVWALRAEAPEVPVMGLAEAAMREAKALGPFAVVTGGHAWGPMLERLARGLGLGGAEGLQQVHTVEASGGELAADPGAASALLRDACVMVAQGAPRPAAVVLGGAVLGGWAAPIAPLLPCPLIDNVEAGGRWLGQVLSQPTEPNHVVADGVG</sequence>